<feature type="domain" description="Lipase maturation factor 1/2 N-terminal" evidence="9">
    <location>
        <begin position="122"/>
        <end position="277"/>
    </location>
</feature>
<accession>A0ABD6E7Y4</accession>
<keyword evidence="3 8" id="KW-0812">Transmembrane</keyword>
<dbReference type="PANTHER" id="PTHR14463">
    <property type="entry name" value="LIPASE MATURATION FACTOR"/>
    <property type="match status" value="1"/>
</dbReference>
<name>A0ABD6E7Y4_9BILA</name>
<gene>
    <name evidence="11" type="ORF">AB6A40_002111</name>
</gene>
<dbReference type="InterPro" id="IPR057434">
    <property type="entry name" value="LMF1/2_N"/>
</dbReference>
<comment type="function">
    <text evidence="8">Involved in the maturation of specific proteins in the endoplasmic reticulum.</text>
</comment>
<evidence type="ECO:0000259" key="9">
    <source>
        <dbReference type="Pfam" id="PF06762"/>
    </source>
</evidence>
<comment type="similarity">
    <text evidence="2 8">Belongs to the lipase maturation factor family.</text>
</comment>
<dbReference type="GO" id="GO:0005789">
    <property type="term" value="C:endoplasmic reticulum membrane"/>
    <property type="evidence" value="ECO:0007669"/>
    <property type="project" value="UniProtKB-SubCell"/>
</dbReference>
<keyword evidence="7" id="KW-0325">Glycoprotein</keyword>
<feature type="transmembrane region" description="Helical" evidence="8">
    <location>
        <begin position="613"/>
        <end position="631"/>
    </location>
</feature>
<sequence length="635" mass="74340">MKKDVLKNVLLYGHSYIYLVAFVSLYWQIPGLYGENGLLPAASKLRCNCTRCDYVSPGLTVLPFIINFFHVAPSYGLQILTLIGIALSSLSFVCASMRNTIVYFSLFAIYSSLYLVGDTFLYFQWDTLLLEAGFLMVLLAPVPLIGSSPADNISIFLVRWLAFRLMYASGVVKLTSNCPMWWGLRTLDIHFESQCIPTWLAYYFHHTPLWFRHFLVAFTFFVEIILPPMFFLPFKSARYFSFYPQVILMLGIMCTGNYNYFNAICALHCAAVLIDSKEYKFSSYRLFGESPLFVFLRRILSASTMLIALFLFIKYFDIRIDGFSLSSRIAFFSDGFFPFVDRSVFYLTIIGIISFICEIISAVVRYFTEYHVSRFRALLHLIYVILVAVPLFSISIVPFATLSETTQAYIPQKIVDLHLRSYPYQITHSYGLFRRMTGIHGRPEIIMEGAYDPNGPWRPFHFYAKPGRLSTAPRYIIPYHPRLDWQMWFAALGAYQHNPFFISLTYHLLHNNSDVTYLMEKYPFQKKLPSFIRANLYFYHYTDLDEKKNYWKREFQEEYMPPITKDDLNVVTYLEQNGFLLKKKFEFCKNHNTWMEERLKAMHMTFRGYDPALIVQSLFIPFLIIILLRIASRIR</sequence>
<evidence type="ECO:0000256" key="7">
    <source>
        <dbReference type="ARBA" id="ARBA00023180"/>
    </source>
</evidence>
<evidence type="ECO:0000256" key="6">
    <source>
        <dbReference type="ARBA" id="ARBA00023136"/>
    </source>
</evidence>
<evidence type="ECO:0000256" key="2">
    <source>
        <dbReference type="ARBA" id="ARBA00005512"/>
    </source>
</evidence>
<proteinExistence type="inferred from homology"/>
<feature type="domain" description="Lipase maturation factor 1/2 C-terminal" evidence="10">
    <location>
        <begin position="426"/>
        <end position="561"/>
    </location>
</feature>
<evidence type="ECO:0000313" key="11">
    <source>
        <dbReference type="EMBL" id="MFH4975402.1"/>
    </source>
</evidence>
<feature type="transmembrane region" description="Helical" evidence="8">
    <location>
        <begin position="294"/>
        <end position="313"/>
    </location>
</feature>
<keyword evidence="4 8" id="KW-0256">Endoplasmic reticulum</keyword>
<protein>
    <recommendedName>
        <fullName evidence="8">Lipase maturation factor</fullName>
    </recommendedName>
</protein>
<evidence type="ECO:0000256" key="3">
    <source>
        <dbReference type="ARBA" id="ARBA00022692"/>
    </source>
</evidence>
<feature type="transmembrane region" description="Helical" evidence="8">
    <location>
        <begin position="379"/>
        <end position="400"/>
    </location>
</feature>
<keyword evidence="5 8" id="KW-1133">Transmembrane helix</keyword>
<evidence type="ECO:0000256" key="4">
    <source>
        <dbReference type="ARBA" id="ARBA00022824"/>
    </source>
</evidence>
<reference evidence="11 12" key="1">
    <citation type="submission" date="2024-08" db="EMBL/GenBank/DDBJ databases">
        <title>Gnathostoma spinigerum genome.</title>
        <authorList>
            <person name="Gonzalez-Bertolin B."/>
            <person name="Monzon S."/>
            <person name="Zaballos A."/>
            <person name="Jimenez P."/>
            <person name="Dekumyoy P."/>
            <person name="Varona S."/>
            <person name="Cuesta I."/>
            <person name="Sumanam S."/>
            <person name="Adisakwattana P."/>
            <person name="Gasser R.B."/>
            <person name="Hernandez-Gonzalez A."/>
            <person name="Young N.D."/>
            <person name="Perteguer M.J."/>
        </authorList>
    </citation>
    <scope>NUCLEOTIDE SEQUENCE [LARGE SCALE GENOMIC DNA]</scope>
    <source>
        <strain evidence="11">AL3</strain>
        <tissue evidence="11">Liver</tissue>
    </source>
</reference>
<dbReference type="InterPro" id="IPR009613">
    <property type="entry name" value="LMF"/>
</dbReference>
<organism evidence="11 12">
    <name type="scientific">Gnathostoma spinigerum</name>
    <dbReference type="NCBI Taxonomy" id="75299"/>
    <lineage>
        <taxon>Eukaryota</taxon>
        <taxon>Metazoa</taxon>
        <taxon>Ecdysozoa</taxon>
        <taxon>Nematoda</taxon>
        <taxon>Chromadorea</taxon>
        <taxon>Rhabditida</taxon>
        <taxon>Spirurina</taxon>
        <taxon>Gnathostomatomorpha</taxon>
        <taxon>Gnathostomatoidea</taxon>
        <taxon>Gnathostomatidae</taxon>
        <taxon>Gnathostoma</taxon>
    </lineage>
</organism>
<evidence type="ECO:0000256" key="8">
    <source>
        <dbReference type="RuleBase" id="RU361229"/>
    </source>
</evidence>
<evidence type="ECO:0000259" key="10">
    <source>
        <dbReference type="Pfam" id="PF25179"/>
    </source>
</evidence>
<evidence type="ECO:0000256" key="5">
    <source>
        <dbReference type="ARBA" id="ARBA00022989"/>
    </source>
</evidence>
<comment type="subcellular location">
    <subcellularLocation>
        <location evidence="1 8">Endoplasmic reticulum membrane</location>
        <topology evidence="1 8">Multi-pass membrane protein</topology>
    </subcellularLocation>
</comment>
<dbReference type="AlphaFoldDB" id="A0ABD6E7Y4"/>
<evidence type="ECO:0000256" key="1">
    <source>
        <dbReference type="ARBA" id="ARBA00004477"/>
    </source>
</evidence>
<dbReference type="InterPro" id="IPR057433">
    <property type="entry name" value="LMF1/2_C"/>
</dbReference>
<dbReference type="EMBL" id="JBGFUD010000886">
    <property type="protein sequence ID" value="MFH4975402.1"/>
    <property type="molecule type" value="Genomic_DNA"/>
</dbReference>
<comment type="caution">
    <text evidence="11">The sequence shown here is derived from an EMBL/GenBank/DDBJ whole genome shotgun (WGS) entry which is preliminary data.</text>
</comment>
<feature type="transmembrane region" description="Helical" evidence="8">
    <location>
        <begin position="75"/>
        <end position="94"/>
    </location>
</feature>
<dbReference type="Pfam" id="PF06762">
    <property type="entry name" value="LMF1"/>
    <property type="match status" value="1"/>
</dbReference>
<feature type="transmembrane region" description="Helical" evidence="8">
    <location>
        <begin position="210"/>
        <end position="234"/>
    </location>
</feature>
<keyword evidence="6 8" id="KW-0472">Membrane</keyword>
<evidence type="ECO:0000313" key="12">
    <source>
        <dbReference type="Proteomes" id="UP001608902"/>
    </source>
</evidence>
<feature type="transmembrane region" description="Helical" evidence="8">
    <location>
        <begin position="246"/>
        <end position="274"/>
    </location>
</feature>
<feature type="transmembrane region" description="Helical" evidence="8">
    <location>
        <begin position="345"/>
        <end position="367"/>
    </location>
</feature>
<dbReference type="PANTHER" id="PTHR14463:SF5">
    <property type="entry name" value="LIPASE MATURATION FACTOR 2"/>
    <property type="match status" value="1"/>
</dbReference>
<feature type="transmembrane region" description="Helical" evidence="8">
    <location>
        <begin position="9"/>
        <end position="29"/>
    </location>
</feature>
<feature type="transmembrane region" description="Helical" evidence="8">
    <location>
        <begin position="101"/>
        <end position="122"/>
    </location>
</feature>
<dbReference type="Proteomes" id="UP001608902">
    <property type="component" value="Unassembled WGS sequence"/>
</dbReference>
<keyword evidence="12" id="KW-1185">Reference proteome</keyword>
<dbReference type="Pfam" id="PF25179">
    <property type="entry name" value="LMF1_C"/>
    <property type="match status" value="1"/>
</dbReference>